<proteinExistence type="predicted"/>
<reference evidence="1" key="1">
    <citation type="submission" date="2016-10" db="EMBL/GenBank/DDBJ databases">
        <authorList>
            <person name="de Groot N.N."/>
        </authorList>
    </citation>
    <scope>NUCLEOTIDE SEQUENCE</scope>
</reference>
<gene>
    <name evidence="1" type="ORF">MNB_SM-6-679</name>
</gene>
<name>A0A1W1CWA8_9ZZZZ</name>
<organism evidence="1">
    <name type="scientific">hydrothermal vent metagenome</name>
    <dbReference type="NCBI Taxonomy" id="652676"/>
    <lineage>
        <taxon>unclassified sequences</taxon>
        <taxon>metagenomes</taxon>
        <taxon>ecological metagenomes</taxon>
    </lineage>
</organism>
<sequence length="173" mass="19568">MKLKTGFAALLVALNLFAITIGEQPKQVIISGENGGLVKDGKAWNSNMLHDKVYVMFYVDPDEKDVNEAFSQALKKKEYRKKGAFGSIAIINLAATWKPNFIIESILKSKQKEFPKTIYVKDKNKVLVKEWAVGDDASDILIFDKNGKLIFYKSGKMNKDDMQKAFQLIEENL</sequence>
<accession>A0A1W1CWA8</accession>
<dbReference type="EMBL" id="FPHK01000140">
    <property type="protein sequence ID" value="SFV70106.1"/>
    <property type="molecule type" value="Genomic_DNA"/>
</dbReference>
<dbReference type="Pfam" id="PF09695">
    <property type="entry name" value="YtfJ_HI0045"/>
    <property type="match status" value="1"/>
</dbReference>
<protein>
    <submittedName>
        <fullName evidence="1">Protein ytfJ</fullName>
    </submittedName>
</protein>
<dbReference type="AlphaFoldDB" id="A0A1W1CWA8"/>
<dbReference type="InterPro" id="IPR006513">
    <property type="entry name" value="YtfJ_HI0045"/>
</dbReference>
<evidence type="ECO:0000313" key="1">
    <source>
        <dbReference type="EMBL" id="SFV70106.1"/>
    </source>
</evidence>